<dbReference type="InterPro" id="IPR018712">
    <property type="entry name" value="Tle1-like_cat"/>
</dbReference>
<evidence type="ECO:0000259" key="1">
    <source>
        <dbReference type="Pfam" id="PF09994"/>
    </source>
</evidence>
<keyword evidence="3" id="KW-1185">Reference proteome</keyword>
<reference evidence="2 3" key="1">
    <citation type="submission" date="2018-09" db="EMBL/GenBank/DDBJ databases">
        <title>Genomic Encyclopedia of Archaeal and Bacterial Type Strains, Phase II (KMG-II): from individual species to whole genera.</title>
        <authorList>
            <person name="Goeker M."/>
        </authorList>
    </citation>
    <scope>NUCLEOTIDE SEQUENCE [LARGE SCALE GENOMIC DNA]</scope>
    <source>
        <strain evidence="2 3">DSM 11458</strain>
    </source>
</reference>
<sequence>MARIAIFCDGTWSSPTIEQPTHVAHLFGKTRNTNAQHTRYFEGVGTAGKEAGFFRKTAMKFGGGAFGWGLNENIKNAYVALCAQYEAGDEIFIFGFSRGAYTARSLAGMIRKCGIVADPTPETLDEAFHLYRKPGIENHPDALHILQARRKLSPRFATSRSDMEWRAVTPWHNDPSQFHKVEIAYLGIWDTVGSLGVPAPLLGPVAKLWNSKYSFHDTLLTSMVKAARHAVALDERRVFYRPALWDNLEASQGHEGLNKGDRSEARPYQQVWFTGNHAIIGGSASKARALTGQSLLWVAEGAQKAGLDIDMTDLLDRLPDPMADSHTLNQPPPLYVLMGNFLKWRDGPGHAIDLHGSADQRIKGRRDYRPRSLKNLLPELFGGVPNGERDAPGR</sequence>
<dbReference type="RefSeq" id="WP_025061631.1">
    <property type="nucleotide sequence ID" value="NZ_RAQK01000002.1"/>
</dbReference>
<protein>
    <submittedName>
        <fullName evidence="2">Uncharacterized protein (DUF2235 family)</fullName>
    </submittedName>
</protein>
<dbReference type="PANTHER" id="PTHR33840:SF1">
    <property type="entry name" value="TLE1 PHOSPHOLIPASE DOMAIN-CONTAINING PROTEIN"/>
    <property type="match status" value="1"/>
</dbReference>
<dbReference type="AlphaFoldDB" id="A0A420DJF2"/>
<gene>
    <name evidence="2" type="ORF">C8N30_3459</name>
</gene>
<dbReference type="PANTHER" id="PTHR33840">
    <property type="match status" value="1"/>
</dbReference>
<proteinExistence type="predicted"/>
<evidence type="ECO:0000313" key="2">
    <source>
        <dbReference type="EMBL" id="RKE94334.1"/>
    </source>
</evidence>
<name>A0A420DJF2_9RHOB</name>
<dbReference type="OrthoDB" id="4378831at2"/>
<evidence type="ECO:0000313" key="3">
    <source>
        <dbReference type="Proteomes" id="UP000284407"/>
    </source>
</evidence>
<dbReference type="Proteomes" id="UP000284407">
    <property type="component" value="Unassembled WGS sequence"/>
</dbReference>
<comment type="caution">
    <text evidence="2">The sequence shown here is derived from an EMBL/GenBank/DDBJ whole genome shotgun (WGS) entry which is preliminary data.</text>
</comment>
<dbReference type="Pfam" id="PF09994">
    <property type="entry name" value="T6SS_Tle1-like_cat"/>
    <property type="match status" value="1"/>
</dbReference>
<dbReference type="EMBL" id="RAQK01000002">
    <property type="protein sequence ID" value="RKE94334.1"/>
    <property type="molecule type" value="Genomic_DNA"/>
</dbReference>
<accession>A0A420DJF2</accession>
<organism evidence="2 3">
    <name type="scientific">Sulfitobacter guttiformis</name>
    <dbReference type="NCBI Taxonomy" id="74349"/>
    <lineage>
        <taxon>Bacteria</taxon>
        <taxon>Pseudomonadati</taxon>
        <taxon>Pseudomonadota</taxon>
        <taxon>Alphaproteobacteria</taxon>
        <taxon>Rhodobacterales</taxon>
        <taxon>Roseobacteraceae</taxon>
        <taxon>Sulfitobacter</taxon>
    </lineage>
</organism>
<feature type="domain" description="T6SS Phospholipase effector Tle1-like catalytic" evidence="1">
    <location>
        <begin position="3"/>
        <end position="299"/>
    </location>
</feature>